<gene>
    <name evidence="6" type="ORF">RM544_14520</name>
</gene>
<dbReference type="Gene3D" id="1.10.1660.10">
    <property type="match status" value="1"/>
</dbReference>
<dbReference type="InterPro" id="IPR009061">
    <property type="entry name" value="DNA-bd_dom_put_sf"/>
</dbReference>
<organism evidence="6 7">
    <name type="scientific">Brumicola blandensis</name>
    <dbReference type="NCBI Taxonomy" id="3075611"/>
    <lineage>
        <taxon>Bacteria</taxon>
        <taxon>Pseudomonadati</taxon>
        <taxon>Pseudomonadota</taxon>
        <taxon>Gammaproteobacteria</taxon>
        <taxon>Alteromonadales</taxon>
        <taxon>Alteromonadaceae</taxon>
        <taxon>Brumicola</taxon>
    </lineage>
</organism>
<dbReference type="PROSITE" id="PS50937">
    <property type="entry name" value="HTH_MERR_2"/>
    <property type="match status" value="1"/>
</dbReference>
<accession>A0AAW8R6J0</accession>
<evidence type="ECO:0000256" key="1">
    <source>
        <dbReference type="ARBA" id="ARBA00022491"/>
    </source>
</evidence>
<name>A0AAW8R6J0_9ALTE</name>
<dbReference type="EMBL" id="JAVRIE010000006">
    <property type="protein sequence ID" value="MDT0583761.1"/>
    <property type="molecule type" value="Genomic_DNA"/>
</dbReference>
<dbReference type="RefSeq" id="WP_311362525.1">
    <property type="nucleotide sequence ID" value="NZ_JAVRIE010000006.1"/>
</dbReference>
<keyword evidence="1" id="KW-0678">Repressor</keyword>
<dbReference type="PRINTS" id="PR00040">
    <property type="entry name" value="HTHMERR"/>
</dbReference>
<keyword evidence="2" id="KW-0805">Transcription regulation</keyword>
<evidence type="ECO:0000259" key="5">
    <source>
        <dbReference type="PROSITE" id="PS50937"/>
    </source>
</evidence>
<feature type="domain" description="HTH merR-type" evidence="5">
    <location>
        <begin position="1"/>
        <end position="69"/>
    </location>
</feature>
<dbReference type="SMART" id="SM00422">
    <property type="entry name" value="HTH_MERR"/>
    <property type="match status" value="1"/>
</dbReference>
<dbReference type="Pfam" id="PF13411">
    <property type="entry name" value="MerR_1"/>
    <property type="match status" value="1"/>
</dbReference>
<evidence type="ECO:0000313" key="6">
    <source>
        <dbReference type="EMBL" id="MDT0583761.1"/>
    </source>
</evidence>
<keyword evidence="3" id="KW-0238">DNA-binding</keyword>
<dbReference type="GO" id="GO:0003677">
    <property type="term" value="F:DNA binding"/>
    <property type="evidence" value="ECO:0007669"/>
    <property type="project" value="UniProtKB-KW"/>
</dbReference>
<dbReference type="PANTHER" id="PTHR30204">
    <property type="entry name" value="REDOX-CYCLING DRUG-SENSING TRANSCRIPTIONAL ACTIVATOR SOXR"/>
    <property type="match status" value="1"/>
</dbReference>
<dbReference type="AlphaFoldDB" id="A0AAW8R6J0"/>
<proteinExistence type="predicted"/>
<comment type="caution">
    <text evidence="6">The sequence shown here is derived from an EMBL/GenBank/DDBJ whole genome shotgun (WGS) entry which is preliminary data.</text>
</comment>
<reference evidence="6 7" key="1">
    <citation type="submission" date="2023-09" db="EMBL/GenBank/DDBJ databases">
        <authorList>
            <person name="Rey-Velasco X."/>
        </authorList>
    </citation>
    <scope>NUCLEOTIDE SEQUENCE [LARGE SCALE GENOMIC DNA]</scope>
    <source>
        <strain evidence="6 7">W409</strain>
    </source>
</reference>
<evidence type="ECO:0000256" key="3">
    <source>
        <dbReference type="ARBA" id="ARBA00023125"/>
    </source>
</evidence>
<evidence type="ECO:0000256" key="2">
    <source>
        <dbReference type="ARBA" id="ARBA00023015"/>
    </source>
</evidence>
<keyword evidence="7" id="KW-1185">Reference proteome</keyword>
<dbReference type="SUPFAM" id="SSF46955">
    <property type="entry name" value="Putative DNA-binding domain"/>
    <property type="match status" value="1"/>
</dbReference>
<protein>
    <submittedName>
        <fullName evidence="6">MerR family transcriptional regulator</fullName>
    </submittedName>
</protein>
<sequence length="114" mass="12882">MNANKLSQLTGVAKETLRYYEKVGVITPPERSANGYRIYQDWHIRELKFIKLGQSVGFTLNTIKEAIPKLKNPDPNCPVLEKVLSDQVNAIDEKIAELQQAKSTLNVWLARNSA</sequence>
<dbReference type="PANTHER" id="PTHR30204:SF69">
    <property type="entry name" value="MERR-FAMILY TRANSCRIPTIONAL REGULATOR"/>
    <property type="match status" value="1"/>
</dbReference>
<evidence type="ECO:0000313" key="7">
    <source>
        <dbReference type="Proteomes" id="UP001249020"/>
    </source>
</evidence>
<keyword evidence="4" id="KW-0804">Transcription</keyword>
<dbReference type="InterPro" id="IPR000551">
    <property type="entry name" value="MerR-type_HTH_dom"/>
</dbReference>
<dbReference type="GO" id="GO:0003700">
    <property type="term" value="F:DNA-binding transcription factor activity"/>
    <property type="evidence" value="ECO:0007669"/>
    <property type="project" value="InterPro"/>
</dbReference>
<evidence type="ECO:0000256" key="4">
    <source>
        <dbReference type="ARBA" id="ARBA00023163"/>
    </source>
</evidence>
<dbReference type="Proteomes" id="UP001249020">
    <property type="component" value="Unassembled WGS sequence"/>
</dbReference>
<dbReference type="InterPro" id="IPR047057">
    <property type="entry name" value="MerR_fam"/>
</dbReference>